<protein>
    <recommendedName>
        <fullName evidence="5">Lipoprotein</fullName>
    </recommendedName>
</protein>
<dbReference type="Proteomes" id="UP000776651">
    <property type="component" value="Unassembled WGS sequence"/>
</dbReference>
<organism evidence="3 4">
    <name type="scientific">Qipengyuania pacifica</name>
    <dbReference type="NCBI Taxonomy" id="2860199"/>
    <lineage>
        <taxon>Bacteria</taxon>
        <taxon>Pseudomonadati</taxon>
        <taxon>Pseudomonadota</taxon>
        <taxon>Alphaproteobacteria</taxon>
        <taxon>Sphingomonadales</taxon>
        <taxon>Erythrobacteraceae</taxon>
        <taxon>Qipengyuania</taxon>
    </lineage>
</organism>
<feature type="compositionally biased region" description="Low complexity" evidence="1">
    <location>
        <begin position="80"/>
        <end position="106"/>
    </location>
</feature>
<keyword evidence="4" id="KW-1185">Reference proteome</keyword>
<dbReference type="PROSITE" id="PS51257">
    <property type="entry name" value="PROKAR_LIPOPROTEIN"/>
    <property type="match status" value="1"/>
</dbReference>
<evidence type="ECO:0008006" key="5">
    <source>
        <dbReference type="Google" id="ProtNLM"/>
    </source>
</evidence>
<evidence type="ECO:0000256" key="1">
    <source>
        <dbReference type="SAM" id="MobiDB-lite"/>
    </source>
</evidence>
<accession>A0ABS7JH08</accession>
<keyword evidence="2" id="KW-0732">Signal</keyword>
<name>A0ABS7JH08_9SPHN</name>
<sequence>MRTSRSKTAIAFFAIAPMMSALAACDEAQESTPTSEVSPMGEAAVMPGMAPEGGLADPTTSTSESESVAARQDALSTGDAAAPASRRAASPVPRATATSAAPAPRAQPESEATPPADPHAGHDMSSMADHDMEGM</sequence>
<comment type="caution">
    <text evidence="3">The sequence shown here is derived from an EMBL/GenBank/DDBJ whole genome shotgun (WGS) entry which is preliminary data.</text>
</comment>
<proteinExistence type="predicted"/>
<feature type="signal peptide" evidence="2">
    <location>
        <begin position="1"/>
        <end position="23"/>
    </location>
</feature>
<evidence type="ECO:0000313" key="3">
    <source>
        <dbReference type="EMBL" id="MBX7487668.1"/>
    </source>
</evidence>
<gene>
    <name evidence="3" type="ORF">K3177_03990</name>
</gene>
<feature type="region of interest" description="Disordered" evidence="1">
    <location>
        <begin position="26"/>
        <end position="135"/>
    </location>
</feature>
<dbReference type="RefSeq" id="WP_221597138.1">
    <property type="nucleotide sequence ID" value="NZ_JAIGNQ010000001.1"/>
</dbReference>
<reference evidence="3 4" key="1">
    <citation type="submission" date="2021-08" db="EMBL/GenBank/DDBJ databases">
        <title>Comparative Genomics Analysis of the Genus Qipengyuania Reveals Extensive Genetic Diversity and Metabolic Versatility, Including the Description of Fifteen Novel Species.</title>
        <authorList>
            <person name="Liu Y."/>
        </authorList>
    </citation>
    <scope>NUCLEOTIDE SEQUENCE [LARGE SCALE GENOMIC DNA]</scope>
    <source>
        <strain evidence="3 4">GH25</strain>
    </source>
</reference>
<evidence type="ECO:0000313" key="4">
    <source>
        <dbReference type="Proteomes" id="UP000776651"/>
    </source>
</evidence>
<evidence type="ECO:0000256" key="2">
    <source>
        <dbReference type="SAM" id="SignalP"/>
    </source>
</evidence>
<feature type="chain" id="PRO_5045718737" description="Lipoprotein" evidence="2">
    <location>
        <begin position="24"/>
        <end position="135"/>
    </location>
</feature>
<dbReference type="EMBL" id="JAIGNQ010000001">
    <property type="protein sequence ID" value="MBX7487668.1"/>
    <property type="molecule type" value="Genomic_DNA"/>
</dbReference>